<feature type="compositionally biased region" description="Basic and acidic residues" evidence="1">
    <location>
        <begin position="34"/>
        <end position="44"/>
    </location>
</feature>
<protein>
    <submittedName>
        <fullName evidence="2">Uncharacterized protein</fullName>
    </submittedName>
</protein>
<evidence type="ECO:0000313" key="3">
    <source>
        <dbReference type="Proteomes" id="UP001642482"/>
    </source>
</evidence>
<accession>A0ABP0CAM0</accession>
<reference evidence="2 3" key="1">
    <citation type="submission" date="2024-01" db="EMBL/GenBank/DDBJ databases">
        <authorList>
            <person name="Allen C."/>
            <person name="Tagirdzhanova G."/>
        </authorList>
    </citation>
    <scope>NUCLEOTIDE SEQUENCE [LARGE SCALE GENOMIC DNA]</scope>
</reference>
<dbReference type="EMBL" id="CAWUHD010000080">
    <property type="protein sequence ID" value="CAK7228526.1"/>
    <property type="molecule type" value="Genomic_DNA"/>
</dbReference>
<organism evidence="2 3">
    <name type="scientific">Sporothrix eucalyptigena</name>
    <dbReference type="NCBI Taxonomy" id="1812306"/>
    <lineage>
        <taxon>Eukaryota</taxon>
        <taxon>Fungi</taxon>
        <taxon>Dikarya</taxon>
        <taxon>Ascomycota</taxon>
        <taxon>Pezizomycotina</taxon>
        <taxon>Sordariomycetes</taxon>
        <taxon>Sordariomycetidae</taxon>
        <taxon>Ophiostomatales</taxon>
        <taxon>Ophiostomataceae</taxon>
        <taxon>Sporothrix</taxon>
    </lineage>
</organism>
<feature type="compositionally biased region" description="Polar residues" evidence="1">
    <location>
        <begin position="284"/>
        <end position="293"/>
    </location>
</feature>
<dbReference type="Proteomes" id="UP001642482">
    <property type="component" value="Unassembled WGS sequence"/>
</dbReference>
<feature type="region of interest" description="Disordered" evidence="1">
    <location>
        <begin position="361"/>
        <end position="386"/>
    </location>
</feature>
<keyword evidence="3" id="KW-1185">Reference proteome</keyword>
<feature type="region of interest" description="Disordered" evidence="1">
    <location>
        <begin position="284"/>
        <end position="304"/>
    </location>
</feature>
<proteinExistence type="predicted"/>
<gene>
    <name evidence="2" type="ORF">SEUCBS140593_006942</name>
</gene>
<evidence type="ECO:0000256" key="1">
    <source>
        <dbReference type="SAM" id="MobiDB-lite"/>
    </source>
</evidence>
<feature type="region of interest" description="Disordered" evidence="1">
    <location>
        <begin position="154"/>
        <end position="177"/>
    </location>
</feature>
<evidence type="ECO:0000313" key="2">
    <source>
        <dbReference type="EMBL" id="CAK7228526.1"/>
    </source>
</evidence>
<comment type="caution">
    <text evidence="2">The sequence shown here is derived from an EMBL/GenBank/DDBJ whole genome shotgun (WGS) entry which is preliminary data.</text>
</comment>
<feature type="region of interest" description="Disordered" evidence="1">
    <location>
        <begin position="1"/>
        <end position="60"/>
    </location>
</feature>
<sequence length="458" mass="49717">MTGKVRSEIASSQLGSDTVPDEVQQWLQNDGEAEEARAGEDGPLRHTSTSKPKKKRSEPTVLVLSGTTASLLPSDFFRIAPKVFSSSGEQDSARSRLVDGWAATNGGIYKIVQDRDPATLAPRGRYFLYFGSPAAALAYAQEVRDLHMLARRAVQPPQLSQNRARRRHKRRREDQEFRGEISIGSANDDGESFFSSLAGSISSGGSGVGSDTYLVSSANEEETAALRSFTLLPPTAQLDLVMQMPASSGSANTSSLTLYDEEELDDVAAIDATTKVLVVVQDTKSSGGDNTARTDNDGGDSTGVMTVDGLRNLIEEDGVRRNLPWAVSDGLNGVVPVQWLVGEQKRLLNAAIKAVNARKADYRRGKQASEEPSRRDSSALSPPPPPVALWASRVPDLFAKTRQMNENACFSRFVVAFSDAVEARRFVRSWHRRAVSVPGVRSAANYDQTAIVETTVLW</sequence>
<name>A0ABP0CAM0_9PEZI</name>
<feature type="compositionally biased region" description="Basic and acidic residues" evidence="1">
    <location>
        <begin position="361"/>
        <end position="377"/>
    </location>
</feature>